<evidence type="ECO:0000256" key="1">
    <source>
        <dbReference type="ARBA" id="ARBA00010558"/>
    </source>
</evidence>
<dbReference type="InterPro" id="IPR005658">
    <property type="entry name" value="Prot_inh_ecotin"/>
</dbReference>
<protein>
    <submittedName>
        <fullName evidence="3">Serine protease inhibitor ecotin</fullName>
    </submittedName>
</protein>
<keyword evidence="4" id="KW-1185">Reference proteome</keyword>
<sequence>MKKTAGLVALSVFLASTAFAANQDPMKPFPAAEAGMVRKVIHLPEVKNPELYRVQLLPGKVMEMDCNRARLSGTITEKTAEGWGFNYWVVSDVGPGPSTMMACDPKMKKIKEFVAIHSEQLHRYNPRLPLVVYVPEGIELRYRIFSAKEKMSVAVNQ</sequence>
<comment type="similarity">
    <text evidence="1">Belongs to the protease inhibitor I11 (ecotin) family.</text>
</comment>
<dbReference type="NCBIfam" id="NF002987">
    <property type="entry name" value="PRK03719.1"/>
    <property type="match status" value="1"/>
</dbReference>
<dbReference type="GO" id="GO:0004867">
    <property type="term" value="F:serine-type endopeptidase inhibitor activity"/>
    <property type="evidence" value="ECO:0007669"/>
    <property type="project" value="UniProtKB-KW"/>
</dbReference>
<feature type="chain" id="PRO_5046737997" evidence="2">
    <location>
        <begin position="21"/>
        <end position="157"/>
    </location>
</feature>
<dbReference type="Gene3D" id="2.60.40.550">
    <property type="entry name" value="Ecotin"/>
    <property type="match status" value="1"/>
</dbReference>
<evidence type="ECO:0000313" key="4">
    <source>
        <dbReference type="Proteomes" id="UP001195660"/>
    </source>
</evidence>
<dbReference type="InterPro" id="IPR036198">
    <property type="entry name" value="Ecotin_sf"/>
</dbReference>
<dbReference type="PIRSF" id="PIRSF006865">
    <property type="entry name" value="Prot_inh_ecotin"/>
    <property type="match status" value="1"/>
</dbReference>
<proteinExistence type="inferred from homology"/>
<dbReference type="Proteomes" id="UP001195660">
    <property type="component" value="Unassembled WGS sequence"/>
</dbReference>
<reference evidence="3 4" key="1">
    <citation type="submission" date="2019-11" db="EMBL/GenBank/DDBJ databases">
        <title>Novel Deefgea species.</title>
        <authorList>
            <person name="Han J.-H."/>
        </authorList>
    </citation>
    <scope>NUCLEOTIDE SEQUENCE [LARGE SCALE GENOMIC DNA]</scope>
    <source>
        <strain evidence="3 4">LMG 24817</strain>
    </source>
</reference>
<evidence type="ECO:0000256" key="2">
    <source>
        <dbReference type="SAM" id="SignalP"/>
    </source>
</evidence>
<evidence type="ECO:0000313" key="3">
    <source>
        <dbReference type="EMBL" id="MBM5571500.1"/>
    </source>
</evidence>
<dbReference type="SUPFAM" id="SSF49772">
    <property type="entry name" value="Ecotin, trypsin inhibitor"/>
    <property type="match status" value="1"/>
</dbReference>
<comment type="caution">
    <text evidence="3">The sequence shown here is derived from an EMBL/GenBank/DDBJ whole genome shotgun (WGS) entry which is preliminary data.</text>
</comment>
<accession>A0ABS2CBH6</accession>
<gene>
    <name evidence="3" type="primary">eco</name>
    <name evidence="3" type="ORF">GM173_07885</name>
</gene>
<keyword evidence="3" id="KW-0646">Protease inhibitor</keyword>
<dbReference type="Pfam" id="PF03974">
    <property type="entry name" value="Ecotin"/>
    <property type="match status" value="1"/>
</dbReference>
<dbReference type="PANTHER" id="PTHR35890">
    <property type="match status" value="1"/>
</dbReference>
<feature type="signal peptide" evidence="2">
    <location>
        <begin position="1"/>
        <end position="20"/>
    </location>
</feature>
<keyword evidence="3" id="KW-0722">Serine protease inhibitor</keyword>
<organism evidence="3 4">
    <name type="scientific">Deefgea chitinilytica</name>
    <dbReference type="NCBI Taxonomy" id="570276"/>
    <lineage>
        <taxon>Bacteria</taxon>
        <taxon>Pseudomonadati</taxon>
        <taxon>Pseudomonadota</taxon>
        <taxon>Betaproteobacteria</taxon>
        <taxon>Neisseriales</taxon>
        <taxon>Chitinibacteraceae</taxon>
        <taxon>Deefgea</taxon>
    </lineage>
</organism>
<dbReference type="PANTHER" id="PTHR35890:SF3">
    <property type="entry name" value="ECOTIN"/>
    <property type="match status" value="1"/>
</dbReference>
<keyword evidence="2" id="KW-0732">Signal</keyword>
<dbReference type="EMBL" id="WOFE01000002">
    <property type="protein sequence ID" value="MBM5571500.1"/>
    <property type="molecule type" value="Genomic_DNA"/>
</dbReference>
<dbReference type="RefSeq" id="WP_203570812.1">
    <property type="nucleotide sequence ID" value="NZ_WOFE01000002.1"/>
</dbReference>
<name>A0ABS2CBH6_9NEIS</name>